<sequence length="283" mass="33426">MQHSIQYYLIDIPKPYIPTTQKDIPIDVSRYIKEELIRCENIREKSKPNKFINHPGLYHDNNGIIVDNNDVVGDNDNEDITSTVTKSLLSSSSSSFELTSSDETKFTKEIEMKGINLVLPNHLIYENVIRSIGEGIKYNGSLIFDKDEYINVPINKNFREIFELLIKRLNEIYYNNKESTRLSNNGDIEFNENSIENDIESGDLKYQEKQEKQEEDQEEDQEGQDEDYEIKEITELILRFMNHYEYLRFSGKPITYQDFVKFMIMWIEIKKQINRFNVGPILY</sequence>
<name>A0ACB5TWU3_CANBO</name>
<protein>
    <submittedName>
        <fullName evidence="1">Unnamed protein product</fullName>
    </submittedName>
</protein>
<reference evidence="1" key="1">
    <citation type="submission" date="2023-04" db="EMBL/GenBank/DDBJ databases">
        <title>Candida boidinii NBRC 1967.</title>
        <authorList>
            <person name="Ichikawa N."/>
            <person name="Sato H."/>
            <person name="Tonouchi N."/>
        </authorList>
    </citation>
    <scope>NUCLEOTIDE SEQUENCE</scope>
    <source>
        <strain evidence="1">NBRC 1967</strain>
    </source>
</reference>
<keyword evidence="2" id="KW-1185">Reference proteome</keyword>
<dbReference type="Proteomes" id="UP001165101">
    <property type="component" value="Unassembled WGS sequence"/>
</dbReference>
<gene>
    <name evidence="1" type="ORF">Cboi01_000425200</name>
</gene>
<dbReference type="EMBL" id="BSXV01002661">
    <property type="protein sequence ID" value="GME96384.1"/>
    <property type="molecule type" value="Genomic_DNA"/>
</dbReference>
<organism evidence="1 2">
    <name type="scientific">Candida boidinii</name>
    <name type="common">Yeast</name>
    <dbReference type="NCBI Taxonomy" id="5477"/>
    <lineage>
        <taxon>Eukaryota</taxon>
        <taxon>Fungi</taxon>
        <taxon>Dikarya</taxon>
        <taxon>Ascomycota</taxon>
        <taxon>Saccharomycotina</taxon>
        <taxon>Pichiomycetes</taxon>
        <taxon>Pichiales</taxon>
        <taxon>Pichiaceae</taxon>
        <taxon>Ogataea</taxon>
        <taxon>Ogataea/Candida clade</taxon>
    </lineage>
</organism>
<evidence type="ECO:0000313" key="1">
    <source>
        <dbReference type="EMBL" id="GME96384.1"/>
    </source>
</evidence>
<accession>A0ACB5TWU3</accession>
<comment type="caution">
    <text evidence="1">The sequence shown here is derived from an EMBL/GenBank/DDBJ whole genome shotgun (WGS) entry which is preliminary data.</text>
</comment>
<evidence type="ECO:0000313" key="2">
    <source>
        <dbReference type="Proteomes" id="UP001165101"/>
    </source>
</evidence>
<proteinExistence type="predicted"/>